<dbReference type="Pfam" id="PF23598">
    <property type="entry name" value="LRR_14"/>
    <property type="match status" value="1"/>
</dbReference>
<proteinExistence type="predicted"/>
<keyword evidence="7" id="KW-1185">Reference proteome</keyword>
<dbReference type="InterPro" id="IPR050715">
    <property type="entry name" value="LRR-SigEffector_domain"/>
</dbReference>
<feature type="compositionally biased region" description="Low complexity" evidence="3">
    <location>
        <begin position="714"/>
        <end position="726"/>
    </location>
</feature>
<name>A0A5C7IDY6_9ROSI</name>
<reference evidence="7" key="1">
    <citation type="journal article" date="2019" name="Gigascience">
        <title>De novo genome assembly of the endangered Acer yangbiense, a plant species with extremely small populations endemic to Yunnan Province, China.</title>
        <authorList>
            <person name="Yang J."/>
            <person name="Wariss H.M."/>
            <person name="Tao L."/>
            <person name="Zhang R."/>
            <person name="Yun Q."/>
            <person name="Hollingsworth P."/>
            <person name="Dao Z."/>
            <person name="Luo G."/>
            <person name="Guo H."/>
            <person name="Ma Y."/>
            <person name="Sun W."/>
        </authorList>
    </citation>
    <scope>NUCLEOTIDE SEQUENCE [LARGE SCALE GENOMIC DNA]</scope>
    <source>
        <strain evidence="7">cv. Malutang</strain>
    </source>
</reference>
<keyword evidence="2" id="KW-0677">Repeat</keyword>
<evidence type="ECO:0000256" key="2">
    <source>
        <dbReference type="ARBA" id="ARBA00022737"/>
    </source>
</evidence>
<dbReference type="SUPFAM" id="SSF52047">
    <property type="entry name" value="RNI-like"/>
    <property type="match status" value="2"/>
</dbReference>
<dbReference type="Pfam" id="PF20160">
    <property type="entry name" value="C-JID"/>
    <property type="match status" value="1"/>
</dbReference>
<dbReference type="Pfam" id="PF07725">
    <property type="entry name" value="LRR_3"/>
    <property type="match status" value="1"/>
</dbReference>
<feature type="compositionally biased region" description="Polar residues" evidence="3">
    <location>
        <begin position="731"/>
        <end position="740"/>
    </location>
</feature>
<feature type="region of interest" description="Disordered" evidence="3">
    <location>
        <begin position="638"/>
        <end position="740"/>
    </location>
</feature>
<dbReference type="InterPro" id="IPR011713">
    <property type="entry name" value="Leu-rich_rpt_3"/>
</dbReference>
<protein>
    <submittedName>
        <fullName evidence="6">Uncharacterized protein</fullName>
    </submittedName>
</protein>
<sequence length="740" mass="84042">MANLRLLLFTYDDLESNEVHLSDNNLESNEVRLSDGRLNSLPDELIILEWPTYPLRALPSNFSPEKLVKLDLSHSNIEQLWKGTKHAPKLKWLILIYCQRLTRIPNLSHFLLLENVDLRGCKSLVKFPSPVQQHNKLWYLHMDGCSNVEFPSSVQQLTKLRYLSLGGCSNVTKFPLTSASIESLDLRDTAIEEVPSSIQSLTNLTELDLTGCRRLKHISASIFKLKYVHSLNLDDCSELETFPEISETMEILNSLELSGTTITYLRSSIEHLNGLQRLTLRNCKNLEIFPSGICDLTSLEDLGLYNCSKLDKLPDNLGNLKSLKELRVRGSAVGQLPSSIKYLENLEILDCSKCWGLTKLPPLSDLRRNMFESLPKSIKHLSKLKTLLLRDCNMLRSLTELPVALQTLDAINCKQLCQALPDASEFKRCITSKYHISRPWCARHRKQLCPPHYEYVNFSFTNCFNLDQKAVSNVFEESLKGSEEPPTQFSIYLPGNKIPEWFTYQSPGSSINMQVLRQDLVNRKFTGFAICAVLGIEEYHSIHVFPGVRVCFHFETCDDYISFSPSYDLADDPVFIHSNHILLGYSSFSKFLSSSQNLDMLIANDSNYVDIPFEFKSSTTGTETALVAWVAPGGSELPLGQSPSLQSTPPPVVDPSAVRPLKRTRRSPPIPQSDTWRESSSRQRTPPQRDTRRESVSRQRTPPHNDTRRESSSRQRTSPQRSHSQSDAWRVSSSRQHTPP</sequence>
<evidence type="ECO:0000259" key="4">
    <source>
        <dbReference type="Pfam" id="PF20160"/>
    </source>
</evidence>
<evidence type="ECO:0000313" key="6">
    <source>
        <dbReference type="EMBL" id="TXG67523.1"/>
    </source>
</evidence>
<comment type="caution">
    <text evidence="6">The sequence shown here is derived from an EMBL/GenBank/DDBJ whole genome shotgun (WGS) entry which is preliminary data.</text>
</comment>
<feature type="domain" description="Disease resistance R13L4/SHOC-2-like LRR" evidence="5">
    <location>
        <begin position="207"/>
        <end position="328"/>
    </location>
</feature>
<dbReference type="InterPro" id="IPR045344">
    <property type="entry name" value="C-JID"/>
</dbReference>
<dbReference type="PANTHER" id="PTHR45752">
    <property type="entry name" value="LEUCINE-RICH REPEAT-CONTAINING"/>
    <property type="match status" value="1"/>
</dbReference>
<evidence type="ECO:0000256" key="3">
    <source>
        <dbReference type="SAM" id="MobiDB-lite"/>
    </source>
</evidence>
<evidence type="ECO:0000256" key="1">
    <source>
        <dbReference type="ARBA" id="ARBA00022614"/>
    </source>
</evidence>
<feature type="compositionally biased region" description="Basic and acidic residues" evidence="3">
    <location>
        <begin position="675"/>
        <end position="713"/>
    </location>
</feature>
<dbReference type="Gene3D" id="3.80.10.10">
    <property type="entry name" value="Ribonuclease Inhibitor"/>
    <property type="match status" value="3"/>
</dbReference>
<dbReference type="PANTHER" id="PTHR45752:SF195">
    <property type="entry name" value="LEUCINE-RICH REPEAT (LRR) FAMILY PROTEIN-RELATED"/>
    <property type="match status" value="1"/>
</dbReference>
<accession>A0A5C7IDY6</accession>
<dbReference type="InterPro" id="IPR032675">
    <property type="entry name" value="LRR_dom_sf"/>
</dbReference>
<evidence type="ECO:0000313" key="7">
    <source>
        <dbReference type="Proteomes" id="UP000323000"/>
    </source>
</evidence>
<dbReference type="OrthoDB" id="2018313at2759"/>
<gene>
    <name evidence="6" type="ORF">EZV62_008798</name>
</gene>
<dbReference type="EMBL" id="VAHF01000003">
    <property type="protein sequence ID" value="TXG67523.1"/>
    <property type="molecule type" value="Genomic_DNA"/>
</dbReference>
<keyword evidence="1" id="KW-0433">Leucine-rich repeat</keyword>
<dbReference type="AlphaFoldDB" id="A0A5C7IDY6"/>
<dbReference type="Proteomes" id="UP000323000">
    <property type="component" value="Chromosome 3"/>
</dbReference>
<organism evidence="6 7">
    <name type="scientific">Acer yangbiense</name>
    <dbReference type="NCBI Taxonomy" id="1000413"/>
    <lineage>
        <taxon>Eukaryota</taxon>
        <taxon>Viridiplantae</taxon>
        <taxon>Streptophyta</taxon>
        <taxon>Embryophyta</taxon>
        <taxon>Tracheophyta</taxon>
        <taxon>Spermatophyta</taxon>
        <taxon>Magnoliopsida</taxon>
        <taxon>eudicotyledons</taxon>
        <taxon>Gunneridae</taxon>
        <taxon>Pentapetalae</taxon>
        <taxon>rosids</taxon>
        <taxon>malvids</taxon>
        <taxon>Sapindales</taxon>
        <taxon>Sapindaceae</taxon>
        <taxon>Hippocastanoideae</taxon>
        <taxon>Acereae</taxon>
        <taxon>Acer</taxon>
    </lineage>
</organism>
<evidence type="ECO:0000259" key="5">
    <source>
        <dbReference type="Pfam" id="PF23598"/>
    </source>
</evidence>
<dbReference type="InterPro" id="IPR055414">
    <property type="entry name" value="LRR_R13L4/SHOC2-like"/>
</dbReference>
<feature type="domain" description="C-JID" evidence="4">
    <location>
        <begin position="493"/>
        <end position="623"/>
    </location>
</feature>